<evidence type="ECO:0000259" key="6">
    <source>
        <dbReference type="PROSITE" id="PS51747"/>
    </source>
</evidence>
<comment type="subunit">
    <text evidence="2">Homodimer.</text>
</comment>
<protein>
    <submittedName>
        <fullName evidence="7">Cytidine deaminase</fullName>
    </submittedName>
</protein>
<dbReference type="PROSITE" id="PS51747">
    <property type="entry name" value="CYT_DCMP_DEAMINASES_2"/>
    <property type="match status" value="2"/>
</dbReference>
<dbReference type="NCBIfam" id="NF006537">
    <property type="entry name" value="PRK09027.1"/>
    <property type="match status" value="1"/>
</dbReference>
<feature type="domain" description="CMP/dCMP-type deaminase" evidence="6">
    <location>
        <begin position="64"/>
        <end position="187"/>
    </location>
</feature>
<evidence type="ECO:0000256" key="5">
    <source>
        <dbReference type="ARBA" id="ARBA00022833"/>
    </source>
</evidence>
<dbReference type="InterPro" id="IPR013171">
    <property type="entry name" value="Cyd/dCyd_deaminase_Zn-bd"/>
</dbReference>
<keyword evidence="4" id="KW-0378">Hydrolase</keyword>
<evidence type="ECO:0000256" key="2">
    <source>
        <dbReference type="ARBA" id="ARBA00011738"/>
    </source>
</evidence>
<keyword evidence="5" id="KW-0862">Zinc</keyword>
<evidence type="ECO:0000256" key="4">
    <source>
        <dbReference type="ARBA" id="ARBA00022801"/>
    </source>
</evidence>
<feature type="domain" description="CMP/dCMP-type deaminase" evidence="6">
    <location>
        <begin position="205"/>
        <end position="318"/>
    </location>
</feature>
<dbReference type="PANTHER" id="PTHR11644">
    <property type="entry name" value="CYTIDINE DEAMINASE"/>
    <property type="match status" value="1"/>
</dbReference>
<dbReference type="Pfam" id="PF00383">
    <property type="entry name" value="dCMP_cyt_deam_1"/>
    <property type="match status" value="1"/>
</dbReference>
<dbReference type="Proteomes" id="UP000217258">
    <property type="component" value="Chromosome II"/>
</dbReference>
<dbReference type="EMBL" id="CP011031">
    <property type="protein sequence ID" value="ATC92606.1"/>
    <property type="molecule type" value="Genomic_DNA"/>
</dbReference>
<evidence type="ECO:0000256" key="1">
    <source>
        <dbReference type="ARBA" id="ARBA00006576"/>
    </source>
</evidence>
<dbReference type="InterPro" id="IPR016192">
    <property type="entry name" value="APOBEC/CMP_deaminase_Zn-bd"/>
</dbReference>
<organism evidence="7 8">
    <name type="scientific">Pseudoalteromonas issachenkonii</name>
    <dbReference type="NCBI Taxonomy" id="152297"/>
    <lineage>
        <taxon>Bacteria</taxon>
        <taxon>Pseudomonadati</taxon>
        <taxon>Pseudomonadota</taxon>
        <taxon>Gammaproteobacteria</taxon>
        <taxon>Alteromonadales</taxon>
        <taxon>Pseudoalteromonadaceae</taxon>
        <taxon>Pseudoalteromonas</taxon>
    </lineage>
</organism>
<gene>
    <name evidence="7" type="primary">cdd</name>
    <name evidence="7" type="ORF">PISS_b0472</name>
</gene>
<dbReference type="PANTHER" id="PTHR11644:SF2">
    <property type="entry name" value="CYTIDINE DEAMINASE"/>
    <property type="match status" value="1"/>
</dbReference>
<sequence length="318" mass="34323">MAIEQIKTIMASATFKVQHNTALSNSHISLNVAQTQALRSQLKTQRGILYSSDIKALCTELNVSDDALLQGLVPMASEFSVAPISKFHVGAIVKGLDSQGNTTFYFGANAEFDHQALSLVVHGEQSAINNAWLNGGKKILKIAISDVPCGYCRQFMNELADAKELDILLPAQNFKLAELLPHSFGPTDLGNEHSLFNPAEQTNCFENKQLDEKLMSYALAAYVPYSQNYSAVKISTFENGDFYGSYAENAAYSPSLSPLQSAVSQLFLAGLSFDKQTVKSVTLLETAGHENQSGVAKAVLASFTGLPTLEVISATLAK</sequence>
<dbReference type="Pfam" id="PF08211">
    <property type="entry name" value="dCMP_cyt_deam_2"/>
    <property type="match status" value="1"/>
</dbReference>
<dbReference type="InterPro" id="IPR016193">
    <property type="entry name" value="Cytidine_deaminase-like"/>
</dbReference>
<dbReference type="CDD" id="cd01283">
    <property type="entry name" value="cytidine_deaminase"/>
    <property type="match status" value="1"/>
</dbReference>
<reference evidence="7 8" key="1">
    <citation type="submission" date="2015-06" db="EMBL/GenBank/DDBJ databases">
        <authorList>
            <person name="Xie B.-B."/>
            <person name="Rong J.-C."/>
            <person name="Qin Q.-L."/>
            <person name="Zhang Y.-Z."/>
        </authorList>
    </citation>
    <scope>NUCLEOTIDE SEQUENCE [LARGE SCALE GENOMIC DNA]</scope>
    <source>
        <strain evidence="7 8">KMM 3549</strain>
    </source>
</reference>
<proteinExistence type="inferred from homology"/>
<comment type="similarity">
    <text evidence="1">Belongs to the cytidine and deoxycytidylate deaminase family.</text>
</comment>
<name>A0ABM6N8A6_9GAMM</name>
<dbReference type="SUPFAM" id="SSF53927">
    <property type="entry name" value="Cytidine deaminase-like"/>
    <property type="match status" value="2"/>
</dbReference>
<dbReference type="InterPro" id="IPR050202">
    <property type="entry name" value="Cyt/Deoxycyt_deaminase"/>
</dbReference>
<keyword evidence="3" id="KW-0479">Metal-binding</keyword>
<keyword evidence="8" id="KW-1185">Reference proteome</keyword>
<accession>A0ABM6N8A6</accession>
<dbReference type="PROSITE" id="PS00903">
    <property type="entry name" value="CYT_DCMP_DEAMINASES_1"/>
    <property type="match status" value="1"/>
</dbReference>
<dbReference type="PIRSF" id="PIRSF006334">
    <property type="entry name" value="Cdd_plus_pseudo"/>
    <property type="match status" value="1"/>
</dbReference>
<dbReference type="InterPro" id="IPR002125">
    <property type="entry name" value="CMP_dCMP_dom"/>
</dbReference>
<evidence type="ECO:0000313" key="8">
    <source>
        <dbReference type="Proteomes" id="UP000217258"/>
    </source>
</evidence>
<evidence type="ECO:0000313" key="7">
    <source>
        <dbReference type="EMBL" id="ATC92606.1"/>
    </source>
</evidence>
<evidence type="ECO:0000256" key="3">
    <source>
        <dbReference type="ARBA" id="ARBA00022723"/>
    </source>
</evidence>
<dbReference type="Gene3D" id="3.40.140.10">
    <property type="entry name" value="Cytidine Deaminase, domain 2"/>
    <property type="match status" value="2"/>
</dbReference>